<gene>
    <name evidence="2" type="ORF">UU38_C0006G0003</name>
</gene>
<dbReference type="InterPro" id="IPR036390">
    <property type="entry name" value="WH_DNA-bd_sf"/>
</dbReference>
<dbReference type="CDD" id="cd00090">
    <property type="entry name" value="HTH_ARSR"/>
    <property type="match status" value="1"/>
</dbReference>
<reference evidence="2 3" key="1">
    <citation type="journal article" date="2015" name="Nature">
        <title>rRNA introns, odd ribosomes, and small enigmatic genomes across a large radiation of phyla.</title>
        <authorList>
            <person name="Brown C.T."/>
            <person name="Hug L.A."/>
            <person name="Thomas B.C."/>
            <person name="Sharon I."/>
            <person name="Castelle C.J."/>
            <person name="Singh A."/>
            <person name="Wilkins M.J."/>
            <person name="Williams K.H."/>
            <person name="Banfield J.F."/>
        </authorList>
    </citation>
    <scope>NUCLEOTIDE SEQUENCE [LARGE SCALE GENOMIC DNA]</scope>
</reference>
<dbReference type="InterPro" id="IPR011991">
    <property type="entry name" value="ArsR-like_HTH"/>
</dbReference>
<dbReference type="Gene3D" id="1.10.10.10">
    <property type="entry name" value="Winged helix-like DNA-binding domain superfamily/Winged helix DNA-binding domain"/>
    <property type="match status" value="1"/>
</dbReference>
<name>A0A0G0ULR2_9BACT</name>
<accession>A0A0G0ULR2</accession>
<dbReference type="Proteomes" id="UP000033918">
    <property type="component" value="Unassembled WGS sequence"/>
</dbReference>
<comment type="caution">
    <text evidence="2">The sequence shown here is derived from an EMBL/GenBank/DDBJ whole genome shotgun (WGS) entry which is preliminary data.</text>
</comment>
<dbReference type="InterPro" id="IPR036388">
    <property type="entry name" value="WH-like_DNA-bd_sf"/>
</dbReference>
<dbReference type="EMBL" id="LCAK01000006">
    <property type="protein sequence ID" value="KKR88476.1"/>
    <property type="molecule type" value="Genomic_DNA"/>
</dbReference>
<protein>
    <recommendedName>
        <fullName evidence="1">Helix-turn-helix type 11 domain-containing protein</fullName>
    </recommendedName>
</protein>
<dbReference type="Pfam" id="PF08279">
    <property type="entry name" value="HTH_11"/>
    <property type="match status" value="1"/>
</dbReference>
<evidence type="ECO:0000313" key="3">
    <source>
        <dbReference type="Proteomes" id="UP000033918"/>
    </source>
</evidence>
<dbReference type="SUPFAM" id="SSF46785">
    <property type="entry name" value="Winged helix' DNA-binding domain"/>
    <property type="match status" value="1"/>
</dbReference>
<dbReference type="InterPro" id="IPR013196">
    <property type="entry name" value="HTH_11"/>
</dbReference>
<organism evidence="2 3">
    <name type="scientific">Candidatus Wolfebacteria bacterium GW2011_GWB1_41_12</name>
    <dbReference type="NCBI Taxonomy" id="1619006"/>
    <lineage>
        <taxon>Bacteria</taxon>
        <taxon>Candidatus Wolfeibacteriota</taxon>
    </lineage>
</organism>
<sequence length="155" mass="17942">MELHPVQEKIYQIYKEAGKLLPYRELAKILGVSSLNTVSYHINQLKKKGYFAVEKESKGVVPLNIKNLLNFESKKGLYVLLKNNKPFYVKETEDIKKSLLEKIVDNGSPVFLKIKAEANPENISIAYYLIDDPQKRKDLEQYLKKYYSDQGISLI</sequence>
<proteinExistence type="predicted"/>
<evidence type="ECO:0000259" key="1">
    <source>
        <dbReference type="Pfam" id="PF08279"/>
    </source>
</evidence>
<feature type="domain" description="Helix-turn-helix type 11" evidence="1">
    <location>
        <begin position="7"/>
        <end position="59"/>
    </location>
</feature>
<dbReference type="AlphaFoldDB" id="A0A0G0ULR2"/>
<evidence type="ECO:0000313" key="2">
    <source>
        <dbReference type="EMBL" id="KKR88476.1"/>
    </source>
</evidence>